<evidence type="ECO:0000313" key="8">
    <source>
        <dbReference type="Proteomes" id="UP000315842"/>
    </source>
</evidence>
<dbReference type="InterPro" id="IPR050482">
    <property type="entry name" value="Sensor_HK_TwoCompSys"/>
</dbReference>
<name>A0A4Y3KF43_CELUD</name>
<dbReference type="EC" id="2.7.13.3" evidence="2"/>
<dbReference type="EMBL" id="BJLP01000031">
    <property type="protein sequence ID" value="GEA81540.1"/>
    <property type="molecule type" value="Genomic_DNA"/>
</dbReference>
<feature type="transmembrane region" description="Helical" evidence="6">
    <location>
        <begin position="18"/>
        <end position="42"/>
    </location>
</feature>
<keyword evidence="5" id="KW-0902">Two-component regulatory system</keyword>
<evidence type="ECO:0000256" key="4">
    <source>
        <dbReference type="ARBA" id="ARBA00022777"/>
    </source>
</evidence>
<keyword evidence="6" id="KW-0472">Membrane</keyword>
<dbReference type="PANTHER" id="PTHR24421:SF10">
    <property type="entry name" value="NITRATE_NITRITE SENSOR PROTEIN NARQ"/>
    <property type="match status" value="1"/>
</dbReference>
<keyword evidence="4" id="KW-0418">Kinase</keyword>
<comment type="catalytic activity">
    <reaction evidence="1">
        <text>ATP + protein L-histidine = ADP + protein N-phospho-L-histidine.</text>
        <dbReference type="EC" id="2.7.13.3"/>
    </reaction>
</comment>
<dbReference type="GO" id="GO:0000160">
    <property type="term" value="P:phosphorelay signal transduction system"/>
    <property type="evidence" value="ECO:0007669"/>
    <property type="project" value="UniProtKB-KW"/>
</dbReference>
<dbReference type="PANTHER" id="PTHR24421">
    <property type="entry name" value="NITRATE/NITRITE SENSOR PROTEIN NARX-RELATED"/>
    <property type="match status" value="1"/>
</dbReference>
<dbReference type="AlphaFoldDB" id="A0A4Y3KF43"/>
<evidence type="ECO:0000256" key="6">
    <source>
        <dbReference type="SAM" id="Phobius"/>
    </source>
</evidence>
<proteinExistence type="predicted"/>
<feature type="transmembrane region" description="Helical" evidence="6">
    <location>
        <begin position="54"/>
        <end position="74"/>
    </location>
</feature>
<reference evidence="7 8" key="1">
    <citation type="submission" date="2019-06" db="EMBL/GenBank/DDBJ databases">
        <title>Whole genome shotgun sequence of Cellulomonas uda NBRC 3747.</title>
        <authorList>
            <person name="Hosoyama A."/>
            <person name="Uohara A."/>
            <person name="Ohji S."/>
            <person name="Ichikawa N."/>
        </authorList>
    </citation>
    <scope>NUCLEOTIDE SEQUENCE [LARGE SCALE GENOMIC DNA]</scope>
    <source>
        <strain evidence="7 8">NBRC 3747</strain>
    </source>
</reference>
<evidence type="ECO:0000256" key="2">
    <source>
        <dbReference type="ARBA" id="ARBA00012438"/>
    </source>
</evidence>
<feature type="transmembrane region" description="Helical" evidence="6">
    <location>
        <begin position="123"/>
        <end position="143"/>
    </location>
</feature>
<keyword evidence="6" id="KW-1133">Transmembrane helix</keyword>
<dbReference type="Proteomes" id="UP000315842">
    <property type="component" value="Unassembled WGS sequence"/>
</dbReference>
<evidence type="ECO:0000256" key="1">
    <source>
        <dbReference type="ARBA" id="ARBA00000085"/>
    </source>
</evidence>
<dbReference type="InterPro" id="IPR036890">
    <property type="entry name" value="HATPase_C_sf"/>
</dbReference>
<keyword evidence="6" id="KW-0812">Transmembrane</keyword>
<accession>A0A4Y3KF43</accession>
<feature type="transmembrane region" description="Helical" evidence="6">
    <location>
        <begin position="86"/>
        <end position="103"/>
    </location>
</feature>
<dbReference type="Gene3D" id="3.30.565.10">
    <property type="entry name" value="Histidine kinase-like ATPase, C-terminal domain"/>
    <property type="match status" value="1"/>
</dbReference>
<protein>
    <recommendedName>
        <fullName evidence="2">histidine kinase</fullName>
        <ecNumber evidence="2">2.7.13.3</ecNumber>
    </recommendedName>
</protein>
<dbReference type="GO" id="GO:0004673">
    <property type="term" value="F:protein histidine kinase activity"/>
    <property type="evidence" value="ECO:0007669"/>
    <property type="project" value="UniProtKB-EC"/>
</dbReference>
<evidence type="ECO:0000256" key="3">
    <source>
        <dbReference type="ARBA" id="ARBA00022679"/>
    </source>
</evidence>
<keyword evidence="3" id="KW-0808">Transferase</keyword>
<comment type="caution">
    <text evidence="7">The sequence shown here is derived from an EMBL/GenBank/DDBJ whole genome shotgun (WGS) entry which is preliminary data.</text>
</comment>
<evidence type="ECO:0000313" key="7">
    <source>
        <dbReference type="EMBL" id="GEA81540.1"/>
    </source>
</evidence>
<evidence type="ECO:0000256" key="5">
    <source>
        <dbReference type="ARBA" id="ARBA00023012"/>
    </source>
</evidence>
<organism evidence="7 8">
    <name type="scientific">Cellulomonas uda</name>
    <dbReference type="NCBI Taxonomy" id="1714"/>
    <lineage>
        <taxon>Bacteria</taxon>
        <taxon>Bacillati</taxon>
        <taxon>Actinomycetota</taxon>
        <taxon>Actinomycetes</taxon>
        <taxon>Micrococcales</taxon>
        <taxon>Cellulomonadaceae</taxon>
        <taxon>Cellulomonas</taxon>
    </lineage>
</organism>
<dbReference type="SUPFAM" id="SSF55874">
    <property type="entry name" value="ATPase domain of HSP90 chaperone/DNA topoisomerase II/histidine kinase"/>
    <property type="match status" value="1"/>
</dbReference>
<gene>
    <name evidence="7" type="ORF">CUD01_19840</name>
</gene>
<sequence length="379" mass="40752">MVEGAPTRRGDVTADRRVLLRLTGIVALGYGLGASIQAAYVYSNLIPAWQDVSVWARVAANVLAVLLLVGALWAMGVYRWVSLARILGGLVLASVVAAGGRTAAQELLSVYSNPERATIEAEFVAGLVLALVSGCIGVWGMSARRRSRAHLRRAEREALEVEHVLEALEAEEIRVRREVAEGLHGSLQGKLVVVNAHLDEVLGRLVERGADPDDVETLRRVRDELDVVRELDVRQMSRLLYPERLELGLVPAVRALLGRLPTAIATRLTVAPEVRTVDDPVQGTLSTAQRLLAVRVVEEGVTNALKNGPAATIVVALAVVDRALVVAVENDGPSPDPSRGSDPDGGTARLASRLHLVRGTVRLEALRPRGARLEARLPL</sequence>
<keyword evidence="8" id="KW-1185">Reference proteome</keyword>